<dbReference type="InterPro" id="IPR023434">
    <property type="entry name" value="Arginosuc_synth_type_1_subfam"/>
</dbReference>
<keyword evidence="6" id="KW-0835">Urea cycle</keyword>
<dbReference type="EnsemblMetazoa" id="SCAU010080-RA">
    <property type="protein sequence ID" value="SCAU010080-PA"/>
    <property type="gene ID" value="SCAU010080"/>
</dbReference>
<dbReference type="GO" id="GO:0005737">
    <property type="term" value="C:cytoplasm"/>
    <property type="evidence" value="ECO:0007669"/>
    <property type="project" value="TreeGrafter"/>
</dbReference>
<evidence type="ECO:0000259" key="14">
    <source>
        <dbReference type="Pfam" id="PF00764"/>
    </source>
</evidence>
<dbReference type="InterPro" id="IPR001518">
    <property type="entry name" value="Arginosuc_synth"/>
</dbReference>
<keyword evidence="7" id="KW-0055">Arginine biosynthesis</keyword>
<keyword evidence="9" id="KW-0028">Amino-acid biosynthesis</keyword>
<evidence type="ECO:0000256" key="6">
    <source>
        <dbReference type="ARBA" id="ARBA00022436"/>
    </source>
</evidence>
<dbReference type="GO" id="GO:0005524">
    <property type="term" value="F:ATP binding"/>
    <property type="evidence" value="ECO:0007669"/>
    <property type="project" value="UniProtKB-KW"/>
</dbReference>
<keyword evidence="8" id="KW-0436">Ligase</keyword>
<dbReference type="Gene3D" id="3.40.50.620">
    <property type="entry name" value="HUPs"/>
    <property type="match status" value="1"/>
</dbReference>
<dbReference type="PROSITE" id="PS00565">
    <property type="entry name" value="ARGININOSUCCIN_SYN_2"/>
    <property type="match status" value="1"/>
</dbReference>
<comment type="pathway">
    <text evidence="1">Amino-acid biosynthesis; L-arginine biosynthesis; L-arginine from L-ornithine and carbamoyl phosphate: step 2/3.</text>
</comment>
<dbReference type="STRING" id="35570.A0A1I8PQ65"/>
<dbReference type="InterPro" id="IPR024074">
    <property type="entry name" value="AS_cat/multimer_dom_body"/>
</dbReference>
<dbReference type="FunFam" id="3.90.1260.10:FF:000003">
    <property type="entry name" value="Argininosuccinate synthase"/>
    <property type="match status" value="1"/>
</dbReference>
<dbReference type="SUPFAM" id="SSF52402">
    <property type="entry name" value="Adenine nucleotide alpha hydrolases-like"/>
    <property type="match status" value="1"/>
</dbReference>
<dbReference type="UniPathway" id="UPA00158">
    <property type="reaction ID" value="UER00272"/>
</dbReference>
<evidence type="ECO:0000256" key="5">
    <source>
        <dbReference type="ARBA" id="ARBA00014810"/>
    </source>
</evidence>
<evidence type="ECO:0000256" key="12">
    <source>
        <dbReference type="ARBA" id="ARBA00029916"/>
    </source>
</evidence>
<dbReference type="InterPro" id="IPR048268">
    <property type="entry name" value="Arginosuc_syn_C"/>
</dbReference>
<organism evidence="16 17">
    <name type="scientific">Stomoxys calcitrans</name>
    <name type="common">Stable fly</name>
    <name type="synonym">Conops calcitrans</name>
    <dbReference type="NCBI Taxonomy" id="35570"/>
    <lineage>
        <taxon>Eukaryota</taxon>
        <taxon>Metazoa</taxon>
        <taxon>Ecdysozoa</taxon>
        <taxon>Arthropoda</taxon>
        <taxon>Hexapoda</taxon>
        <taxon>Insecta</taxon>
        <taxon>Pterygota</taxon>
        <taxon>Neoptera</taxon>
        <taxon>Endopterygota</taxon>
        <taxon>Diptera</taxon>
        <taxon>Brachycera</taxon>
        <taxon>Muscomorpha</taxon>
        <taxon>Muscoidea</taxon>
        <taxon>Muscidae</taxon>
        <taxon>Stomoxys</taxon>
    </lineage>
</organism>
<feature type="domain" description="Arginosuccinate synthase-like N-terminal" evidence="14">
    <location>
        <begin position="4"/>
        <end position="168"/>
    </location>
</feature>
<dbReference type="NCBIfam" id="TIGR00032">
    <property type="entry name" value="argG"/>
    <property type="match status" value="1"/>
</dbReference>
<dbReference type="Pfam" id="PF00764">
    <property type="entry name" value="Arginosuc_synth"/>
    <property type="match status" value="1"/>
</dbReference>
<accession>A0A1I8PQ65</accession>
<keyword evidence="11" id="KW-0067">ATP-binding</keyword>
<dbReference type="KEGG" id="scac:106081504"/>
<dbReference type="VEuPathDB" id="VectorBase:SCAU010080"/>
<dbReference type="Gene3D" id="3.90.1260.10">
    <property type="entry name" value="Argininosuccinate synthetase, chain A, domain 2"/>
    <property type="match status" value="1"/>
</dbReference>
<evidence type="ECO:0000256" key="13">
    <source>
        <dbReference type="ARBA" id="ARBA00049077"/>
    </source>
</evidence>
<evidence type="ECO:0000256" key="7">
    <source>
        <dbReference type="ARBA" id="ARBA00022571"/>
    </source>
</evidence>
<evidence type="ECO:0000256" key="11">
    <source>
        <dbReference type="ARBA" id="ARBA00022840"/>
    </source>
</evidence>
<evidence type="ECO:0000256" key="4">
    <source>
        <dbReference type="ARBA" id="ARBA00012286"/>
    </source>
</evidence>
<dbReference type="GO" id="GO:0006526">
    <property type="term" value="P:L-arginine biosynthetic process"/>
    <property type="evidence" value="ECO:0007669"/>
    <property type="project" value="UniProtKB-UniPathway"/>
</dbReference>
<dbReference type="PANTHER" id="PTHR11587">
    <property type="entry name" value="ARGININOSUCCINATE SYNTHASE"/>
    <property type="match status" value="1"/>
</dbReference>
<dbReference type="SUPFAM" id="SSF69864">
    <property type="entry name" value="Argininosuccinate synthetase, C-terminal domain"/>
    <property type="match status" value="1"/>
</dbReference>
<dbReference type="GO" id="GO:0000050">
    <property type="term" value="P:urea cycle"/>
    <property type="evidence" value="ECO:0007669"/>
    <property type="project" value="UniProtKB-UniPathway"/>
</dbReference>
<dbReference type="Pfam" id="PF20979">
    <property type="entry name" value="Arginosuc_syn_C"/>
    <property type="match status" value="1"/>
</dbReference>
<dbReference type="PANTHER" id="PTHR11587:SF2">
    <property type="entry name" value="ARGININOSUCCINATE SYNTHASE"/>
    <property type="match status" value="1"/>
</dbReference>
<comment type="catalytic activity">
    <reaction evidence="13">
        <text>L-citrulline + L-aspartate + ATP = 2-(N(omega)-L-arginino)succinate + AMP + diphosphate + H(+)</text>
        <dbReference type="Rhea" id="RHEA:10932"/>
        <dbReference type="ChEBI" id="CHEBI:15378"/>
        <dbReference type="ChEBI" id="CHEBI:29991"/>
        <dbReference type="ChEBI" id="CHEBI:30616"/>
        <dbReference type="ChEBI" id="CHEBI:33019"/>
        <dbReference type="ChEBI" id="CHEBI:57472"/>
        <dbReference type="ChEBI" id="CHEBI:57743"/>
        <dbReference type="ChEBI" id="CHEBI:456215"/>
        <dbReference type="EC" id="6.3.4.5"/>
    </reaction>
</comment>
<evidence type="ECO:0000256" key="10">
    <source>
        <dbReference type="ARBA" id="ARBA00022741"/>
    </source>
</evidence>
<keyword evidence="10" id="KW-0547">Nucleotide-binding</keyword>
<dbReference type="NCBIfam" id="NF001770">
    <property type="entry name" value="PRK00509.1"/>
    <property type="match status" value="1"/>
</dbReference>
<evidence type="ECO:0000313" key="16">
    <source>
        <dbReference type="EnsemblMetazoa" id="SCAU010080-PA"/>
    </source>
</evidence>
<dbReference type="InterPro" id="IPR014729">
    <property type="entry name" value="Rossmann-like_a/b/a_fold"/>
</dbReference>
<dbReference type="EC" id="6.3.4.5" evidence="4"/>
<dbReference type="Proteomes" id="UP000095300">
    <property type="component" value="Unassembled WGS sequence"/>
</dbReference>
<reference evidence="16" key="1">
    <citation type="submission" date="2020-05" db="UniProtKB">
        <authorList>
            <consortium name="EnsemblMetazoa"/>
        </authorList>
    </citation>
    <scope>IDENTIFICATION</scope>
    <source>
        <strain evidence="16">USDA</strain>
    </source>
</reference>
<name>A0A1I8PQ65_STOCA</name>
<evidence type="ECO:0000256" key="2">
    <source>
        <dbReference type="ARBA" id="ARBA00005154"/>
    </source>
</evidence>
<evidence type="ECO:0000259" key="15">
    <source>
        <dbReference type="Pfam" id="PF20979"/>
    </source>
</evidence>
<dbReference type="OrthoDB" id="1688907at2759"/>
<evidence type="ECO:0000256" key="1">
    <source>
        <dbReference type="ARBA" id="ARBA00004967"/>
    </source>
</evidence>
<dbReference type="CDD" id="cd01999">
    <property type="entry name" value="ASS"/>
    <property type="match status" value="1"/>
</dbReference>
<feature type="domain" description="Arginosuccinate synthase C-terminal" evidence="15">
    <location>
        <begin position="177"/>
        <end position="395"/>
    </location>
</feature>
<gene>
    <name evidence="16" type="primary">106081504</name>
</gene>
<protein>
    <recommendedName>
        <fullName evidence="5">Argininosuccinate synthase</fullName>
        <ecNumber evidence="4">6.3.4.5</ecNumber>
    </recommendedName>
    <alternativeName>
        <fullName evidence="12">Citrulline--aspartate ligase</fullName>
    </alternativeName>
</protein>
<comment type="subunit">
    <text evidence="3">Homotetramer.</text>
</comment>
<evidence type="ECO:0000256" key="9">
    <source>
        <dbReference type="ARBA" id="ARBA00022605"/>
    </source>
</evidence>
<evidence type="ECO:0000313" key="17">
    <source>
        <dbReference type="Proteomes" id="UP000095300"/>
    </source>
</evidence>
<dbReference type="InterPro" id="IPR018223">
    <property type="entry name" value="Arginosuc_synth_CS"/>
</dbReference>
<comment type="pathway">
    <text evidence="2">Nitrogen metabolism; urea cycle; (N(omega)-L-arginino)succinate from L-aspartate and L-citrulline: step 1/1.</text>
</comment>
<dbReference type="AlphaFoldDB" id="A0A1I8PQ65"/>
<dbReference type="InterPro" id="IPR048267">
    <property type="entry name" value="Arginosuc_syn_N"/>
</dbReference>
<evidence type="ECO:0000256" key="8">
    <source>
        <dbReference type="ARBA" id="ARBA00022598"/>
    </source>
</evidence>
<dbReference type="GO" id="GO:0004055">
    <property type="term" value="F:argininosuccinate synthase activity"/>
    <property type="evidence" value="ECO:0007669"/>
    <property type="project" value="UniProtKB-EC"/>
</dbReference>
<proteinExistence type="inferred from homology"/>
<keyword evidence="17" id="KW-1185">Reference proteome</keyword>
<dbReference type="GO" id="GO:0000053">
    <property type="term" value="P:argininosuccinate metabolic process"/>
    <property type="evidence" value="ECO:0007669"/>
    <property type="project" value="TreeGrafter"/>
</dbReference>
<dbReference type="HAMAP" id="MF_00005">
    <property type="entry name" value="Arg_succ_synth_type1"/>
    <property type="match status" value="1"/>
</dbReference>
<sequence>MVEKVILAYSDGLDTSCILKWLLEKGYEVICLMADVGQKEDFELAKQKALKIGAKQVIVEDVKEDFVKNYIWPAVQMGLIYEERYLLGTSLARPCITVALVEAAKKYQAKYIAHGATGKGNDQVRFELCAYALLPSIKIIAPWRDDEFCQQFQGRLDLIEYARKHNIPVTAKPSTPWSTDANILHISYESGILEDPNQIAPETLYEMTKDPQTQAPKQSMRMTITFEKGLPVKLNDKSQSPLEILEILNYVAGSYGIGRIDIVENRYVGLKSRGVYETPGGTVLFQAHQDLEVFCLDREVLRCKQYLRDRMADYVYNGFWFSPEANYVRQCLELSQDKVNGQVVMELRAGYCQAVARTATTNALYNQELVSMDVHGEYVPRDASGFIAINSVRLREHVRAFGPYEVAKK</sequence>
<dbReference type="UniPathway" id="UPA00068">
    <property type="reaction ID" value="UER00113"/>
</dbReference>
<dbReference type="FunFam" id="3.40.50.620:FF:000019">
    <property type="entry name" value="Argininosuccinate synthase"/>
    <property type="match status" value="1"/>
</dbReference>
<evidence type="ECO:0000256" key="3">
    <source>
        <dbReference type="ARBA" id="ARBA00011881"/>
    </source>
</evidence>